<dbReference type="Gene3D" id="1.20.1250.20">
    <property type="entry name" value="MFS general substrate transporter like domains"/>
    <property type="match status" value="1"/>
</dbReference>
<dbReference type="GO" id="GO:0015293">
    <property type="term" value="F:symporter activity"/>
    <property type="evidence" value="ECO:0007669"/>
    <property type="project" value="UniProtKB-KW"/>
</dbReference>
<dbReference type="OrthoDB" id="5296287at2759"/>
<dbReference type="KEGG" id="mng:MNEG_15895"/>
<dbReference type="InterPro" id="IPR036259">
    <property type="entry name" value="MFS_trans_sf"/>
</dbReference>
<keyword evidence="9" id="KW-0732">Signal</keyword>
<evidence type="ECO:0000256" key="9">
    <source>
        <dbReference type="SAM" id="SignalP"/>
    </source>
</evidence>
<evidence type="ECO:0000256" key="5">
    <source>
        <dbReference type="ARBA" id="ARBA00022847"/>
    </source>
</evidence>
<dbReference type="Pfam" id="PF00083">
    <property type="entry name" value="Sugar_tr"/>
    <property type="match status" value="1"/>
</dbReference>
<evidence type="ECO:0000256" key="1">
    <source>
        <dbReference type="ARBA" id="ARBA00004651"/>
    </source>
</evidence>
<feature type="transmembrane region" description="Helical" evidence="8">
    <location>
        <begin position="29"/>
        <end position="48"/>
    </location>
</feature>
<feature type="transmembrane region" description="Helical" evidence="8">
    <location>
        <begin position="234"/>
        <end position="256"/>
    </location>
</feature>
<feature type="transmembrane region" description="Helical" evidence="8">
    <location>
        <begin position="131"/>
        <end position="152"/>
    </location>
</feature>
<keyword evidence="6 8" id="KW-1133">Transmembrane helix</keyword>
<accession>A0A0D2K7B4</accession>
<dbReference type="Proteomes" id="UP000054498">
    <property type="component" value="Unassembled WGS sequence"/>
</dbReference>
<feature type="signal peptide" evidence="9">
    <location>
        <begin position="1"/>
        <end position="19"/>
    </location>
</feature>
<dbReference type="RefSeq" id="XP_013891088.1">
    <property type="nucleotide sequence ID" value="XM_014035634.1"/>
</dbReference>
<name>A0A0D2K7B4_9CHLO</name>
<reference evidence="10 11" key="1">
    <citation type="journal article" date="2013" name="BMC Genomics">
        <title>Reconstruction of the lipid metabolism for the microalga Monoraphidium neglectum from its genome sequence reveals characteristics suitable for biofuel production.</title>
        <authorList>
            <person name="Bogen C."/>
            <person name="Al-Dilaimi A."/>
            <person name="Albersmeier A."/>
            <person name="Wichmann J."/>
            <person name="Grundmann M."/>
            <person name="Rupp O."/>
            <person name="Lauersen K.J."/>
            <person name="Blifernez-Klassen O."/>
            <person name="Kalinowski J."/>
            <person name="Goesmann A."/>
            <person name="Mussgnug J.H."/>
            <person name="Kruse O."/>
        </authorList>
    </citation>
    <scope>NUCLEOTIDE SEQUENCE [LARGE SCALE GENOMIC DNA]</scope>
    <source>
        <strain evidence="10 11">SAG 48.87</strain>
    </source>
</reference>
<dbReference type="GO" id="GO:0005886">
    <property type="term" value="C:plasma membrane"/>
    <property type="evidence" value="ECO:0007669"/>
    <property type="project" value="UniProtKB-SubCell"/>
</dbReference>
<comment type="subcellular location">
    <subcellularLocation>
        <location evidence="1">Cell membrane</location>
        <topology evidence="1">Multi-pass membrane protein</topology>
    </subcellularLocation>
</comment>
<dbReference type="PANTHER" id="PTHR43528:SF1">
    <property type="entry name" value="ALPHA-KETOGLUTARATE PERMEASE"/>
    <property type="match status" value="1"/>
</dbReference>
<evidence type="ECO:0000256" key="6">
    <source>
        <dbReference type="ARBA" id="ARBA00022989"/>
    </source>
</evidence>
<keyword evidence="11" id="KW-1185">Reference proteome</keyword>
<dbReference type="STRING" id="145388.A0A0D2K7B4"/>
<dbReference type="AlphaFoldDB" id="A0A0D2K7B4"/>
<evidence type="ECO:0000256" key="8">
    <source>
        <dbReference type="SAM" id="Phobius"/>
    </source>
</evidence>
<gene>
    <name evidence="10" type="ORF">MNEG_15895</name>
</gene>
<keyword evidence="3" id="KW-1003">Cell membrane</keyword>
<keyword evidence="5" id="KW-0769">Symport</keyword>
<proteinExistence type="predicted"/>
<dbReference type="InterPro" id="IPR051084">
    <property type="entry name" value="H+-coupled_symporters"/>
</dbReference>
<protein>
    <recommendedName>
        <fullName evidence="12">Major facilitator superfamily (MFS) profile domain-containing protein</fullName>
    </recommendedName>
</protein>
<organism evidence="10 11">
    <name type="scientific">Monoraphidium neglectum</name>
    <dbReference type="NCBI Taxonomy" id="145388"/>
    <lineage>
        <taxon>Eukaryota</taxon>
        <taxon>Viridiplantae</taxon>
        <taxon>Chlorophyta</taxon>
        <taxon>core chlorophytes</taxon>
        <taxon>Chlorophyceae</taxon>
        <taxon>CS clade</taxon>
        <taxon>Sphaeropleales</taxon>
        <taxon>Selenastraceae</taxon>
        <taxon>Monoraphidium</taxon>
    </lineage>
</organism>
<sequence length="298" mass="31887">MPVCAGILLGLVVVMILQAACTLDQMMLWGWRVAFLMGALTGVVGVILRRTMPDPAMFLKRKQEVEAALERDAMEAAGGVPADDSAHVRAPALAAAKSVDDAPAPHDALPRKKKVQYHPVRNMLKNHWHSVLLQFIWEFWFAGGFYAFSSYWPSFLSKNVPGMSSTLSLGLTCANLVLTMATAWSAERLRPPAWVCGYLCDRGMSRMRAAAAGFFLAGALIAPAAVMTRAGSVALAWLAHAVFLVLVGWIGGLLAVSMCPLYPTEVRTSGMNLAHQLAVGPIGGITPVILSASSIQLG</sequence>
<feature type="transmembrane region" description="Helical" evidence="8">
    <location>
        <begin position="164"/>
        <end position="186"/>
    </location>
</feature>
<dbReference type="SUPFAM" id="SSF103473">
    <property type="entry name" value="MFS general substrate transporter"/>
    <property type="match status" value="1"/>
</dbReference>
<dbReference type="InterPro" id="IPR005828">
    <property type="entry name" value="MFS_sugar_transport-like"/>
</dbReference>
<keyword evidence="2" id="KW-0813">Transport</keyword>
<evidence type="ECO:0000313" key="10">
    <source>
        <dbReference type="EMBL" id="KIY92068.1"/>
    </source>
</evidence>
<dbReference type="PANTHER" id="PTHR43528">
    <property type="entry name" value="ALPHA-KETOGLUTARATE PERMEASE"/>
    <property type="match status" value="1"/>
</dbReference>
<evidence type="ECO:0000256" key="7">
    <source>
        <dbReference type="ARBA" id="ARBA00023136"/>
    </source>
</evidence>
<evidence type="ECO:0000313" key="11">
    <source>
        <dbReference type="Proteomes" id="UP000054498"/>
    </source>
</evidence>
<dbReference type="GeneID" id="25733601"/>
<feature type="chain" id="PRO_5002256659" description="Major facilitator superfamily (MFS) profile domain-containing protein" evidence="9">
    <location>
        <begin position="20"/>
        <end position="298"/>
    </location>
</feature>
<keyword evidence="4 8" id="KW-0812">Transmembrane</keyword>
<keyword evidence="7 8" id="KW-0472">Membrane</keyword>
<dbReference type="EMBL" id="KK105988">
    <property type="protein sequence ID" value="KIY92068.1"/>
    <property type="molecule type" value="Genomic_DNA"/>
</dbReference>
<evidence type="ECO:0000256" key="4">
    <source>
        <dbReference type="ARBA" id="ARBA00022692"/>
    </source>
</evidence>
<evidence type="ECO:0000256" key="2">
    <source>
        <dbReference type="ARBA" id="ARBA00022448"/>
    </source>
</evidence>
<evidence type="ECO:0000256" key="3">
    <source>
        <dbReference type="ARBA" id="ARBA00022475"/>
    </source>
</evidence>
<evidence type="ECO:0008006" key="12">
    <source>
        <dbReference type="Google" id="ProtNLM"/>
    </source>
</evidence>
<feature type="transmembrane region" description="Helical" evidence="8">
    <location>
        <begin position="207"/>
        <end position="228"/>
    </location>
</feature>